<evidence type="ECO:0000313" key="3">
    <source>
        <dbReference type="Proteomes" id="UP000447355"/>
    </source>
</evidence>
<accession>A0A845GIK2</accession>
<dbReference type="Pfam" id="PF04536">
    <property type="entry name" value="TPM_phosphatase"/>
    <property type="match status" value="1"/>
</dbReference>
<dbReference type="EMBL" id="WWCX01000003">
    <property type="protein sequence ID" value="MYM93215.1"/>
    <property type="molecule type" value="Genomic_DNA"/>
</dbReference>
<proteinExistence type="predicted"/>
<dbReference type="PANTHER" id="PTHR30373">
    <property type="entry name" value="UPF0603 PROTEIN YGCG"/>
    <property type="match status" value="1"/>
</dbReference>
<evidence type="ECO:0000259" key="1">
    <source>
        <dbReference type="Pfam" id="PF04536"/>
    </source>
</evidence>
<dbReference type="Gene3D" id="3.10.310.50">
    <property type="match status" value="1"/>
</dbReference>
<dbReference type="PANTHER" id="PTHR30373:SF8">
    <property type="entry name" value="BLL7265 PROTEIN"/>
    <property type="match status" value="1"/>
</dbReference>
<name>A0A845GIK2_9BURK</name>
<dbReference type="InterPro" id="IPR007621">
    <property type="entry name" value="TPM_dom"/>
</dbReference>
<comment type="caution">
    <text evidence="2">The sequence shown here is derived from an EMBL/GenBank/DDBJ whole genome shotgun (WGS) entry which is preliminary data.</text>
</comment>
<dbReference type="Proteomes" id="UP000447355">
    <property type="component" value="Unassembled WGS sequence"/>
</dbReference>
<organism evidence="2 3">
    <name type="scientific">Duganella vulcania</name>
    <dbReference type="NCBI Taxonomy" id="2692166"/>
    <lineage>
        <taxon>Bacteria</taxon>
        <taxon>Pseudomonadati</taxon>
        <taxon>Pseudomonadota</taxon>
        <taxon>Betaproteobacteria</taxon>
        <taxon>Burkholderiales</taxon>
        <taxon>Oxalobacteraceae</taxon>
        <taxon>Telluria group</taxon>
        <taxon>Duganella</taxon>
    </lineage>
</organism>
<sequence>MDFARTARHLLTSQRTARRYFTARGLAAIKAAIAESETAHLGEIRFAIEAALHPAQLWHDVTPRERAVELFSELRVWDTEHNSGVLIYVLLADHAIEILADRGIHARVGGATWDAIAQTMQADFAAGRFEAGALGGIAAVSCELVACLPAKEGNPDELPNDVTLL</sequence>
<reference evidence="2" key="1">
    <citation type="submission" date="2019-12" db="EMBL/GenBank/DDBJ databases">
        <title>Novel species isolated from a subtropical stream in China.</title>
        <authorList>
            <person name="Lu H."/>
        </authorList>
    </citation>
    <scope>NUCLEOTIDE SEQUENCE [LARGE SCALE GENOMIC DNA]</scope>
    <source>
        <strain evidence="2">FT81W</strain>
    </source>
</reference>
<protein>
    <recommendedName>
        <fullName evidence="1">TPM domain-containing protein</fullName>
    </recommendedName>
</protein>
<dbReference type="RefSeq" id="WP_161082458.1">
    <property type="nucleotide sequence ID" value="NZ_WWCX01000003.1"/>
</dbReference>
<feature type="domain" description="TPM" evidence="1">
    <location>
        <begin position="21"/>
        <end position="140"/>
    </location>
</feature>
<evidence type="ECO:0000313" key="2">
    <source>
        <dbReference type="EMBL" id="MYM93215.1"/>
    </source>
</evidence>
<gene>
    <name evidence="2" type="ORF">GTP90_05005</name>
</gene>
<dbReference type="AlphaFoldDB" id="A0A845GIK2"/>